<dbReference type="InterPro" id="IPR027275">
    <property type="entry name" value="PRC-brl_dom"/>
</dbReference>
<accession>A0A0G0W8L6</accession>
<dbReference type="Gene3D" id="2.30.30.240">
    <property type="entry name" value="PRC-barrel domain"/>
    <property type="match status" value="1"/>
</dbReference>
<gene>
    <name evidence="2" type="ORF">UU65_C0002G0112</name>
</gene>
<evidence type="ECO:0000313" key="2">
    <source>
        <dbReference type="EMBL" id="KKS09334.1"/>
    </source>
</evidence>
<dbReference type="AlphaFoldDB" id="A0A0G0W8L6"/>
<evidence type="ECO:0000259" key="1">
    <source>
        <dbReference type="Pfam" id="PF05239"/>
    </source>
</evidence>
<comment type="caution">
    <text evidence="2">The sequence shown here is derived from an EMBL/GenBank/DDBJ whole genome shotgun (WGS) entry which is preliminary data.</text>
</comment>
<dbReference type="Pfam" id="PF05239">
    <property type="entry name" value="PRC"/>
    <property type="match status" value="1"/>
</dbReference>
<organism evidence="2 3">
    <name type="scientific">candidate division CPR2 bacterium GW2011_GWC1_41_48</name>
    <dbReference type="NCBI Taxonomy" id="1618344"/>
    <lineage>
        <taxon>Bacteria</taxon>
        <taxon>Bacteria division CPR2</taxon>
    </lineage>
</organism>
<name>A0A0G0W8L6_UNCC2</name>
<evidence type="ECO:0000313" key="3">
    <source>
        <dbReference type="Proteomes" id="UP000033869"/>
    </source>
</evidence>
<dbReference type="Proteomes" id="UP000033869">
    <property type="component" value="Unassembled WGS sequence"/>
</dbReference>
<proteinExistence type="predicted"/>
<sequence length="184" mass="20775">MEKVNYNRLMILFSNIHNLPIFSIREGVSIGQIEEIIINPDNGRVLGFKLIKTHVRERNILTVGDIREINPDVMIIDDSQNLATENEVIKIAEILKEKIKWIGLKVETDLGRKLGRVEDLALDTKTMNLTRIYTSGGIIKETFSLEKIIIPAHKIISISPKVVIVEDDYIKTKAAKQVSATETA</sequence>
<dbReference type="SUPFAM" id="SSF50346">
    <property type="entry name" value="PRC-barrel domain"/>
    <property type="match status" value="1"/>
</dbReference>
<reference evidence="2 3" key="1">
    <citation type="journal article" date="2015" name="Nature">
        <title>rRNA introns, odd ribosomes, and small enigmatic genomes across a large radiation of phyla.</title>
        <authorList>
            <person name="Brown C.T."/>
            <person name="Hug L.A."/>
            <person name="Thomas B.C."/>
            <person name="Sharon I."/>
            <person name="Castelle C.J."/>
            <person name="Singh A."/>
            <person name="Wilkins M.J."/>
            <person name="Williams K.H."/>
            <person name="Banfield J.F."/>
        </authorList>
    </citation>
    <scope>NUCLEOTIDE SEQUENCE [LARGE SCALE GENOMIC DNA]</scope>
</reference>
<dbReference type="EMBL" id="LCBL01000002">
    <property type="protein sequence ID" value="KKS09334.1"/>
    <property type="molecule type" value="Genomic_DNA"/>
</dbReference>
<feature type="domain" description="PRC-barrel" evidence="1">
    <location>
        <begin position="11"/>
        <end position="78"/>
    </location>
</feature>
<dbReference type="InterPro" id="IPR011033">
    <property type="entry name" value="PRC_barrel-like_sf"/>
</dbReference>
<protein>
    <submittedName>
        <fullName evidence="2">PRC-barrel domain protein</fullName>
    </submittedName>
</protein>